<dbReference type="SUPFAM" id="SSF53098">
    <property type="entry name" value="Ribonuclease H-like"/>
    <property type="match status" value="1"/>
</dbReference>
<proteinExistence type="predicted"/>
<dbReference type="PANTHER" id="PTHR46169:SF29">
    <property type="entry name" value="DNA REPLICATION-RELATED ELEMENT FACTOR, ISOFORM A"/>
    <property type="match status" value="1"/>
</dbReference>
<name>A0A1D1UTU0_RAMVA</name>
<accession>A0A1D1UTU0</accession>
<dbReference type="OrthoDB" id="10047691at2759"/>
<dbReference type="AlphaFoldDB" id="A0A1D1UTU0"/>
<dbReference type="PANTHER" id="PTHR46169">
    <property type="entry name" value="DNA REPLICATION-RELATED ELEMENT FACTOR, ISOFORM A"/>
    <property type="match status" value="1"/>
</dbReference>
<dbReference type="GO" id="GO:0005634">
    <property type="term" value="C:nucleus"/>
    <property type="evidence" value="ECO:0007669"/>
    <property type="project" value="TreeGrafter"/>
</dbReference>
<dbReference type="EMBL" id="BDGG01000001">
    <property type="protein sequence ID" value="GAU89793.1"/>
    <property type="molecule type" value="Genomic_DNA"/>
</dbReference>
<keyword evidence="2" id="KW-1185">Reference proteome</keyword>
<protein>
    <submittedName>
        <fullName evidence="1">Uncharacterized protein</fullName>
    </submittedName>
</protein>
<sequence length="313" mass="35734">MLADHRPKICFLIRRQSATTLGAEPESLLEEMTYAADERWCVDRKTGPAVQKFIFRKLREIGLEEEDLKLCIFLTDQGGNIKVALSDTDFERINCAGHLLNRCLQACFKTKAKSQFPMPAEAVPTLKLMNQLKTLVTHCKQGGISFQLKTTLKQQCDTRWNTHVEMLASDITAYDELEVILANRKELLLLPTSRQQIQEIRDLFEPIRDIAVQLSASKTPTLHLVAPAYIEPICHFKEALQKHTENVFTKKLHDKIHKRAVFLDPSMKHFHFLKAEERVAVLTRVMADLQKVPMPEKIGAPTAEGESNLLFFL</sequence>
<evidence type="ECO:0000313" key="1">
    <source>
        <dbReference type="EMBL" id="GAU89793.1"/>
    </source>
</evidence>
<gene>
    <name evidence="1" type="primary">RvY_02303-1</name>
    <name evidence="1" type="synonym">RvY_02303.1</name>
    <name evidence="1" type="ORF">RvY_02303</name>
</gene>
<organism evidence="1 2">
    <name type="scientific">Ramazzottius varieornatus</name>
    <name type="common">Water bear</name>
    <name type="synonym">Tardigrade</name>
    <dbReference type="NCBI Taxonomy" id="947166"/>
    <lineage>
        <taxon>Eukaryota</taxon>
        <taxon>Metazoa</taxon>
        <taxon>Ecdysozoa</taxon>
        <taxon>Tardigrada</taxon>
        <taxon>Eutardigrada</taxon>
        <taxon>Parachela</taxon>
        <taxon>Hypsibioidea</taxon>
        <taxon>Ramazzottiidae</taxon>
        <taxon>Ramazzottius</taxon>
    </lineage>
</organism>
<dbReference type="GO" id="GO:0006357">
    <property type="term" value="P:regulation of transcription by RNA polymerase II"/>
    <property type="evidence" value="ECO:0007669"/>
    <property type="project" value="TreeGrafter"/>
</dbReference>
<reference evidence="1 2" key="1">
    <citation type="journal article" date="2016" name="Nat. Commun.">
        <title>Extremotolerant tardigrade genome and improved radiotolerance of human cultured cells by tardigrade-unique protein.</title>
        <authorList>
            <person name="Hashimoto T."/>
            <person name="Horikawa D.D."/>
            <person name="Saito Y."/>
            <person name="Kuwahara H."/>
            <person name="Kozuka-Hata H."/>
            <person name="Shin-I T."/>
            <person name="Minakuchi Y."/>
            <person name="Ohishi K."/>
            <person name="Motoyama A."/>
            <person name="Aizu T."/>
            <person name="Enomoto A."/>
            <person name="Kondo K."/>
            <person name="Tanaka S."/>
            <person name="Hara Y."/>
            <person name="Koshikawa S."/>
            <person name="Sagara H."/>
            <person name="Miura T."/>
            <person name="Yokobori S."/>
            <person name="Miyagawa K."/>
            <person name="Suzuki Y."/>
            <person name="Kubo T."/>
            <person name="Oyama M."/>
            <person name="Kohara Y."/>
            <person name="Fujiyama A."/>
            <person name="Arakawa K."/>
            <person name="Katayama T."/>
            <person name="Toyoda A."/>
            <person name="Kunieda T."/>
        </authorList>
    </citation>
    <scope>NUCLEOTIDE SEQUENCE [LARGE SCALE GENOMIC DNA]</scope>
    <source>
        <strain evidence="1 2">YOKOZUNA-1</strain>
    </source>
</reference>
<dbReference type="InterPro" id="IPR012337">
    <property type="entry name" value="RNaseH-like_sf"/>
</dbReference>
<dbReference type="Proteomes" id="UP000186922">
    <property type="component" value="Unassembled WGS sequence"/>
</dbReference>
<comment type="caution">
    <text evidence="1">The sequence shown here is derived from an EMBL/GenBank/DDBJ whole genome shotgun (WGS) entry which is preliminary data.</text>
</comment>
<evidence type="ECO:0000313" key="2">
    <source>
        <dbReference type="Proteomes" id="UP000186922"/>
    </source>
</evidence>
<dbReference type="InterPro" id="IPR052717">
    <property type="entry name" value="Vacuolar_transposase_reg"/>
</dbReference>